<evidence type="ECO:0000256" key="7">
    <source>
        <dbReference type="ARBA" id="ARBA00023267"/>
    </source>
</evidence>
<keyword evidence="6" id="KW-0325">Glycoprotein</keyword>
<keyword evidence="7" id="KW-0092">Biotin</keyword>
<evidence type="ECO:0000313" key="9">
    <source>
        <dbReference type="EMBL" id="KYO29721.1"/>
    </source>
</evidence>
<reference evidence="9 10" key="1">
    <citation type="journal article" date="2012" name="Genome Biol.">
        <title>Sequencing three crocodilian genomes to illuminate the evolution of archosaurs and amniotes.</title>
        <authorList>
            <person name="St John J.A."/>
            <person name="Braun E.L."/>
            <person name="Isberg S.R."/>
            <person name="Miles L.G."/>
            <person name="Chong A.Y."/>
            <person name="Gongora J."/>
            <person name="Dalzell P."/>
            <person name="Moran C."/>
            <person name="Bed'hom B."/>
            <person name="Abzhanov A."/>
            <person name="Burgess S.C."/>
            <person name="Cooksey A.M."/>
            <person name="Castoe T.A."/>
            <person name="Crawford N.G."/>
            <person name="Densmore L.D."/>
            <person name="Drew J.C."/>
            <person name="Edwards S.V."/>
            <person name="Faircloth B.C."/>
            <person name="Fujita M.K."/>
            <person name="Greenwold M.J."/>
            <person name="Hoffmann F.G."/>
            <person name="Howard J.M."/>
            <person name="Iguchi T."/>
            <person name="Janes D.E."/>
            <person name="Khan S.Y."/>
            <person name="Kohno S."/>
            <person name="de Koning A.J."/>
            <person name="Lance S.L."/>
            <person name="McCarthy F.M."/>
            <person name="McCormack J.E."/>
            <person name="Merchant M.E."/>
            <person name="Peterson D.G."/>
            <person name="Pollock D.D."/>
            <person name="Pourmand N."/>
            <person name="Raney B.J."/>
            <person name="Roessler K.A."/>
            <person name="Sanford J.R."/>
            <person name="Sawyer R.H."/>
            <person name="Schmidt C.J."/>
            <person name="Triplett E.W."/>
            <person name="Tuberville T.D."/>
            <person name="Venegas-Anaya M."/>
            <person name="Howard J.T."/>
            <person name="Jarvis E.D."/>
            <person name="Guillette L.J.Jr."/>
            <person name="Glenn T.C."/>
            <person name="Green R.E."/>
            <person name="Ray D.A."/>
        </authorList>
    </citation>
    <scope>NUCLEOTIDE SEQUENCE [LARGE SCALE GENOMIC DNA]</scope>
    <source>
        <strain evidence="9">KSC_2009_1</strain>
    </source>
</reference>
<comment type="similarity">
    <text evidence="2">Belongs to the avidin/streptavidin family.</text>
</comment>
<keyword evidence="3" id="KW-0964">Secreted</keyword>
<dbReference type="InterPro" id="IPR005468">
    <property type="entry name" value="Avidin/str"/>
</dbReference>
<evidence type="ECO:0000256" key="4">
    <source>
        <dbReference type="ARBA" id="ARBA00022729"/>
    </source>
</evidence>
<evidence type="ECO:0000256" key="5">
    <source>
        <dbReference type="ARBA" id="ARBA00023157"/>
    </source>
</evidence>
<accession>A0A151MYX1</accession>
<dbReference type="PRINTS" id="PR00709">
    <property type="entry name" value="AVIDIN"/>
</dbReference>
<dbReference type="GO" id="GO:0009374">
    <property type="term" value="F:biotin binding"/>
    <property type="evidence" value="ECO:0007669"/>
    <property type="project" value="InterPro"/>
</dbReference>
<keyword evidence="5 8" id="KW-1015">Disulfide bond</keyword>
<dbReference type="AlphaFoldDB" id="A0A151MYX1"/>
<evidence type="ECO:0000256" key="1">
    <source>
        <dbReference type="ARBA" id="ARBA00004613"/>
    </source>
</evidence>
<keyword evidence="10" id="KW-1185">Reference proteome</keyword>
<proteinExistence type="inferred from homology"/>
<dbReference type="InterPro" id="IPR051764">
    <property type="entry name" value="Avidin/Streptavidin-rel"/>
</dbReference>
<sequence length="309" mass="34248">MAVSATQAPIRPALLCRSQQLHGEGQQPTFGFTVNWKSFSDSTTVFVGQCFVDKSREESLHTMWLLREEVKAEKDDWKATRLHLRLYWECRPPPTPSHQPGLCTGSTSGCQLRIQHGVGPSADRSPPPQCSLLGLWQNDLGSEMNISAGNNAGKFFGTYLTKVSATHKPIAVSPLRGSQQMGNVKQPTFGFTVTWSFTDSTTVFVGQCFVDDKGKETLQTMWLLRKKVDSIEDNWQATLVGTNNFTRLQSRGVGASCRLQLHLLTSCPWQGISFILAQLLLLLLSLEEQAWSSRLSSGGVGKKLRLSME</sequence>
<dbReference type="InterPro" id="IPR005469">
    <property type="entry name" value="Avidin"/>
</dbReference>
<dbReference type="Pfam" id="PF01382">
    <property type="entry name" value="Avidin"/>
    <property type="match status" value="2"/>
</dbReference>
<evidence type="ECO:0000256" key="2">
    <source>
        <dbReference type="ARBA" id="ARBA00006297"/>
    </source>
</evidence>
<comment type="subcellular location">
    <subcellularLocation>
        <location evidence="1">Secreted</location>
    </subcellularLocation>
</comment>
<evidence type="ECO:0000313" key="10">
    <source>
        <dbReference type="Proteomes" id="UP000050525"/>
    </source>
</evidence>
<dbReference type="Proteomes" id="UP000050525">
    <property type="component" value="Unassembled WGS sequence"/>
</dbReference>
<dbReference type="GO" id="GO:0005576">
    <property type="term" value="C:extracellular region"/>
    <property type="evidence" value="ECO:0007669"/>
    <property type="project" value="UniProtKB-SubCell"/>
</dbReference>
<protein>
    <submittedName>
        <fullName evidence="9">Avidin-like isoform A</fullName>
    </submittedName>
</protein>
<name>A0A151MYX1_ALLMI</name>
<evidence type="ECO:0000256" key="6">
    <source>
        <dbReference type="ARBA" id="ARBA00023180"/>
    </source>
</evidence>
<comment type="caution">
    <text evidence="9">The sequence shown here is derived from an EMBL/GenBank/DDBJ whole genome shotgun (WGS) entry which is preliminary data.</text>
</comment>
<feature type="disulfide bond" evidence="8">
    <location>
        <begin position="130"/>
        <end position="208"/>
    </location>
</feature>
<dbReference type="Gene3D" id="2.40.128.30">
    <property type="entry name" value="Avidin-like"/>
    <property type="match status" value="2"/>
</dbReference>
<dbReference type="EMBL" id="AKHW03004513">
    <property type="protein sequence ID" value="KYO29721.1"/>
    <property type="molecule type" value="Genomic_DNA"/>
</dbReference>
<dbReference type="SUPFAM" id="SSF50876">
    <property type="entry name" value="Avidin/streptavidin"/>
    <property type="match status" value="2"/>
</dbReference>
<dbReference type="PANTHER" id="PTHR34399">
    <property type="entry name" value="AVIDIN-RELATED"/>
    <property type="match status" value="1"/>
</dbReference>
<organism evidence="9 10">
    <name type="scientific">Alligator mississippiensis</name>
    <name type="common">American alligator</name>
    <dbReference type="NCBI Taxonomy" id="8496"/>
    <lineage>
        <taxon>Eukaryota</taxon>
        <taxon>Metazoa</taxon>
        <taxon>Chordata</taxon>
        <taxon>Craniata</taxon>
        <taxon>Vertebrata</taxon>
        <taxon>Euteleostomi</taxon>
        <taxon>Archelosauria</taxon>
        <taxon>Archosauria</taxon>
        <taxon>Crocodylia</taxon>
        <taxon>Alligatoridae</taxon>
        <taxon>Alligatorinae</taxon>
        <taxon>Alligator</taxon>
    </lineage>
</organism>
<keyword evidence="4" id="KW-0732">Signal</keyword>
<dbReference type="InterPro" id="IPR036896">
    <property type="entry name" value="Avidin-like_sf"/>
</dbReference>
<evidence type="ECO:0000256" key="8">
    <source>
        <dbReference type="PIRSR" id="PIRSR605468-51"/>
    </source>
</evidence>
<dbReference type="PANTHER" id="PTHR34399:SF3">
    <property type="entry name" value="AVID PROTEIN-RELATED"/>
    <property type="match status" value="1"/>
</dbReference>
<gene>
    <name evidence="9" type="primary">AVDL</name>
    <name evidence="9" type="ORF">Y1Q_0023216</name>
</gene>
<dbReference type="PROSITE" id="PS51326">
    <property type="entry name" value="AVIDIN_2"/>
    <property type="match status" value="2"/>
</dbReference>
<evidence type="ECO:0000256" key="3">
    <source>
        <dbReference type="ARBA" id="ARBA00022525"/>
    </source>
</evidence>